<evidence type="ECO:0000313" key="3">
    <source>
        <dbReference type="Proteomes" id="UP001295423"/>
    </source>
</evidence>
<organism evidence="2 3">
    <name type="scientific">Cylindrotheca closterium</name>
    <dbReference type="NCBI Taxonomy" id="2856"/>
    <lineage>
        <taxon>Eukaryota</taxon>
        <taxon>Sar</taxon>
        <taxon>Stramenopiles</taxon>
        <taxon>Ochrophyta</taxon>
        <taxon>Bacillariophyta</taxon>
        <taxon>Bacillariophyceae</taxon>
        <taxon>Bacillariophycidae</taxon>
        <taxon>Bacillariales</taxon>
        <taxon>Bacillariaceae</taxon>
        <taxon>Cylindrotheca</taxon>
    </lineage>
</organism>
<feature type="compositionally biased region" description="Polar residues" evidence="1">
    <location>
        <begin position="123"/>
        <end position="133"/>
    </location>
</feature>
<reference evidence="2" key="1">
    <citation type="submission" date="2023-08" db="EMBL/GenBank/DDBJ databases">
        <authorList>
            <person name="Audoor S."/>
            <person name="Bilcke G."/>
        </authorList>
    </citation>
    <scope>NUCLEOTIDE SEQUENCE</scope>
</reference>
<dbReference type="EMBL" id="CAKOGP040000002">
    <property type="protein sequence ID" value="CAJ1925870.1"/>
    <property type="molecule type" value="Genomic_DNA"/>
</dbReference>
<comment type="caution">
    <text evidence="2">The sequence shown here is derived from an EMBL/GenBank/DDBJ whole genome shotgun (WGS) entry which is preliminary data.</text>
</comment>
<dbReference type="AlphaFoldDB" id="A0AAD2FG23"/>
<keyword evidence="3" id="KW-1185">Reference proteome</keyword>
<feature type="region of interest" description="Disordered" evidence="1">
    <location>
        <begin position="100"/>
        <end position="241"/>
    </location>
</feature>
<gene>
    <name evidence="2" type="ORF">CYCCA115_LOCUS1174</name>
</gene>
<name>A0AAD2FG23_9STRA</name>
<feature type="compositionally biased region" description="Polar residues" evidence="1">
    <location>
        <begin position="150"/>
        <end position="159"/>
    </location>
</feature>
<evidence type="ECO:0000256" key="1">
    <source>
        <dbReference type="SAM" id="MobiDB-lite"/>
    </source>
</evidence>
<protein>
    <submittedName>
        <fullName evidence="2">Uncharacterized protein</fullName>
    </submittedName>
</protein>
<feature type="compositionally biased region" description="Acidic residues" evidence="1">
    <location>
        <begin position="136"/>
        <end position="147"/>
    </location>
</feature>
<feature type="compositionally biased region" description="Basic residues" evidence="1">
    <location>
        <begin position="175"/>
        <end position="185"/>
    </location>
</feature>
<proteinExistence type="predicted"/>
<sequence length="241" mass="26982">MGKTIKKFVFHSFGFKGFVRVAESDSLKDVRKQILEKVDDHLIPKGDWIFSVDDIQVGAKQEEEEMAWEDIIDQNKKVVLVQTTFPLKRKSPPPALLSCKTEIITRPDNGAKPSRKRNRSENPRQQTSASNFIDLTGDDDDEVEDMVSTEGGSASNTVVISPDDEPSDRPIVPRVKARAGRRKSTRPIAVVSKDEFSGRIAPSESEIDRRNTARRAVTSTPVTPERELSNPGGRRRTVQDQ</sequence>
<dbReference type="Proteomes" id="UP001295423">
    <property type="component" value="Unassembled WGS sequence"/>
</dbReference>
<evidence type="ECO:0000313" key="2">
    <source>
        <dbReference type="EMBL" id="CAJ1925870.1"/>
    </source>
</evidence>
<accession>A0AAD2FG23</accession>